<sequence>MDRMLDLDSGMIHEKNKPVPGMWRFPTYIDLCCIYRVPNSLRQSRGDITNTKSMDYLNMEEHKKIYLAEFEKSVQGKKTIDSFRRMIEEDEDMIRASYSESTAWIESPEFVEMIMHDAVFILELMLRRDLILLENQLPYFILEKLFDPILSLLRYQTFHELTIQHFEFQGKKGSDSKFRHFTDLTRCVRVVTVPEHAFGRFKPMYQLYNADKLYSRGVKFKVVENPLSVLVTFDKGVLKIPYFVADDDAEITIRNIMALEQCPYPFNAHVCNYIMFLDYLIDTGKDVDLLVEKDIITNCIGDNGAVAKMERLFDVERDSHYRRYVAIAADSYSDHDFDHSD</sequence>
<dbReference type="AlphaFoldDB" id="V4MY58"/>
<dbReference type="PANTHER" id="PTHR31170">
    <property type="entry name" value="BNAC04G53230D PROTEIN"/>
    <property type="match status" value="1"/>
</dbReference>
<evidence type="ECO:0000313" key="2">
    <source>
        <dbReference type="Proteomes" id="UP000030689"/>
    </source>
</evidence>
<keyword evidence="2" id="KW-1185">Reference proteome</keyword>
<protein>
    <submittedName>
        <fullName evidence="1">Uncharacterized protein</fullName>
    </submittedName>
</protein>
<dbReference type="Gramene" id="ESQ37461">
    <property type="protein sequence ID" value="ESQ37461"/>
    <property type="gene ID" value="EUTSA_v10003109mg"/>
</dbReference>
<evidence type="ECO:0000313" key="1">
    <source>
        <dbReference type="EMBL" id="ESQ37461.1"/>
    </source>
</evidence>
<dbReference type="InterPro" id="IPR004158">
    <property type="entry name" value="DUF247_pln"/>
</dbReference>
<gene>
    <name evidence="1" type="ORF">EUTSA_v10003109mg</name>
</gene>
<dbReference type="EMBL" id="KI517609">
    <property type="protein sequence ID" value="ESQ37461.1"/>
    <property type="molecule type" value="Genomic_DNA"/>
</dbReference>
<reference evidence="1 2" key="1">
    <citation type="journal article" date="2013" name="Front. Plant Sci.">
        <title>The Reference Genome of the Halophytic Plant Eutrema salsugineum.</title>
        <authorList>
            <person name="Yang R."/>
            <person name="Jarvis D.E."/>
            <person name="Chen H."/>
            <person name="Beilstein M.A."/>
            <person name="Grimwood J."/>
            <person name="Jenkins J."/>
            <person name="Shu S."/>
            <person name="Prochnik S."/>
            <person name="Xin M."/>
            <person name="Ma C."/>
            <person name="Schmutz J."/>
            <person name="Wing R.A."/>
            <person name="Mitchell-Olds T."/>
            <person name="Schumaker K.S."/>
            <person name="Wang X."/>
        </authorList>
    </citation>
    <scope>NUCLEOTIDE SEQUENCE [LARGE SCALE GENOMIC DNA]</scope>
</reference>
<dbReference type="OMA" id="ECLERTQ"/>
<dbReference type="PANTHER" id="PTHR31170:SF9">
    <property type="entry name" value="PROTEIN, PUTATIVE (DUF247)-RELATED"/>
    <property type="match status" value="1"/>
</dbReference>
<accession>V4MY58</accession>
<name>V4MY58_EUTSA</name>
<organism evidence="1 2">
    <name type="scientific">Eutrema salsugineum</name>
    <name type="common">Saltwater cress</name>
    <name type="synonym">Sisymbrium salsugineum</name>
    <dbReference type="NCBI Taxonomy" id="72664"/>
    <lineage>
        <taxon>Eukaryota</taxon>
        <taxon>Viridiplantae</taxon>
        <taxon>Streptophyta</taxon>
        <taxon>Embryophyta</taxon>
        <taxon>Tracheophyta</taxon>
        <taxon>Spermatophyta</taxon>
        <taxon>Magnoliopsida</taxon>
        <taxon>eudicotyledons</taxon>
        <taxon>Gunneridae</taxon>
        <taxon>Pentapetalae</taxon>
        <taxon>rosids</taxon>
        <taxon>malvids</taxon>
        <taxon>Brassicales</taxon>
        <taxon>Brassicaceae</taxon>
        <taxon>Eutremeae</taxon>
        <taxon>Eutrema</taxon>
    </lineage>
</organism>
<proteinExistence type="predicted"/>
<dbReference type="KEGG" id="eus:EUTSA_v10003109mg"/>
<dbReference type="STRING" id="72664.V4MY58"/>
<dbReference type="Proteomes" id="UP000030689">
    <property type="component" value="Unassembled WGS sequence"/>
</dbReference>
<dbReference type="Pfam" id="PF03140">
    <property type="entry name" value="DUF247"/>
    <property type="match status" value="1"/>
</dbReference>